<dbReference type="GO" id="GO:0008374">
    <property type="term" value="F:O-acyltransferase activity"/>
    <property type="evidence" value="ECO:0007669"/>
    <property type="project" value="TreeGrafter"/>
</dbReference>
<dbReference type="InterPro" id="IPR018357">
    <property type="entry name" value="Hexapep_transf_CS"/>
</dbReference>
<evidence type="ECO:0000313" key="5">
    <source>
        <dbReference type="Proteomes" id="UP000051223"/>
    </source>
</evidence>
<accession>A0A0R1YH96</accession>
<evidence type="ECO:0000256" key="1">
    <source>
        <dbReference type="ARBA" id="ARBA00007274"/>
    </source>
</evidence>
<keyword evidence="2 4" id="KW-0808">Transferase</keyword>
<dbReference type="eggNOG" id="COG0110">
    <property type="taxonomic scope" value="Bacteria"/>
</dbReference>
<sequence length="180" mass="20121">MTNKITRLNMDDPTYRRVHIPEMHRSDKLCFKINQYSNEDSERRPLLEELFENRLPKTSNIYAPLEIDSGHQVEIGEHVFINHNVTMMAHGGIKIDDGVMIGPHASLLTVNHDFHNHRILEVSPIHLKKNAWIGANTTILSGITIGENAIVAAGAVVTKDVEPNTIVGGNPAHVLKKIDD</sequence>
<evidence type="ECO:0000256" key="3">
    <source>
        <dbReference type="ARBA" id="ARBA00022737"/>
    </source>
</evidence>
<dbReference type="InterPro" id="IPR011004">
    <property type="entry name" value="Trimer_LpxA-like_sf"/>
</dbReference>
<dbReference type="EMBL" id="AZGI01000047">
    <property type="protein sequence ID" value="KRM38499.1"/>
    <property type="molecule type" value="Genomic_DNA"/>
</dbReference>
<keyword evidence="5" id="KW-1185">Reference proteome</keyword>
<dbReference type="InterPro" id="IPR051159">
    <property type="entry name" value="Hexapeptide_acetyltransf"/>
</dbReference>
<dbReference type="SUPFAM" id="SSF51161">
    <property type="entry name" value="Trimeric LpxA-like enzymes"/>
    <property type="match status" value="1"/>
</dbReference>
<dbReference type="Proteomes" id="UP000051223">
    <property type="component" value="Unassembled WGS sequence"/>
</dbReference>
<dbReference type="InterPro" id="IPR001451">
    <property type="entry name" value="Hexapep"/>
</dbReference>
<evidence type="ECO:0000313" key="4">
    <source>
        <dbReference type="EMBL" id="KRM38499.1"/>
    </source>
</evidence>
<dbReference type="Gene3D" id="2.160.10.10">
    <property type="entry name" value="Hexapeptide repeat proteins"/>
    <property type="match status" value="1"/>
</dbReference>
<gene>
    <name evidence="4" type="ORF">FC39_GL001269</name>
</gene>
<dbReference type="RefSeq" id="WP_056941482.1">
    <property type="nucleotide sequence ID" value="NZ_AZGI01000047.1"/>
</dbReference>
<comment type="similarity">
    <text evidence="1">Belongs to the transferase hexapeptide repeat family.</text>
</comment>
<dbReference type="AlphaFoldDB" id="A0A0R1YH96"/>
<keyword evidence="3" id="KW-0677">Repeat</keyword>
<dbReference type="STRING" id="1423754.FC39_GL001269"/>
<dbReference type="PANTHER" id="PTHR23416">
    <property type="entry name" value="SIALIC ACID SYNTHASE-RELATED"/>
    <property type="match status" value="1"/>
</dbReference>
<proteinExistence type="inferred from homology"/>
<comment type="caution">
    <text evidence="4">The sequence shown here is derived from an EMBL/GenBank/DDBJ whole genome shotgun (WGS) entry which is preliminary data.</text>
</comment>
<reference evidence="4 5" key="1">
    <citation type="journal article" date="2015" name="Genome Announc.">
        <title>Expanding the biotechnology potential of lactobacilli through comparative genomics of 213 strains and associated genera.</title>
        <authorList>
            <person name="Sun Z."/>
            <person name="Harris H.M."/>
            <person name="McCann A."/>
            <person name="Guo C."/>
            <person name="Argimon S."/>
            <person name="Zhang W."/>
            <person name="Yang X."/>
            <person name="Jeffery I.B."/>
            <person name="Cooney J.C."/>
            <person name="Kagawa T.F."/>
            <person name="Liu W."/>
            <person name="Song Y."/>
            <person name="Salvetti E."/>
            <person name="Wrobel A."/>
            <person name="Rasinkangas P."/>
            <person name="Parkhill J."/>
            <person name="Rea M.C."/>
            <person name="O'Sullivan O."/>
            <person name="Ritari J."/>
            <person name="Douillard F.P."/>
            <person name="Paul Ross R."/>
            <person name="Yang R."/>
            <person name="Briner A.E."/>
            <person name="Felis G.E."/>
            <person name="de Vos W.M."/>
            <person name="Barrangou R."/>
            <person name="Klaenhammer T.R."/>
            <person name="Caufield P.W."/>
            <person name="Cui Y."/>
            <person name="Zhang H."/>
            <person name="O'Toole P.W."/>
        </authorList>
    </citation>
    <scope>NUCLEOTIDE SEQUENCE [LARGE SCALE GENOMIC DNA]</scope>
    <source>
        <strain evidence="4 5">DSM 5661</strain>
    </source>
</reference>
<organism evidence="4 5">
    <name type="scientific">Lactobacillus hamsteri DSM 5661 = JCM 6256</name>
    <dbReference type="NCBI Taxonomy" id="1423754"/>
    <lineage>
        <taxon>Bacteria</taxon>
        <taxon>Bacillati</taxon>
        <taxon>Bacillota</taxon>
        <taxon>Bacilli</taxon>
        <taxon>Lactobacillales</taxon>
        <taxon>Lactobacillaceae</taxon>
        <taxon>Lactobacillus</taxon>
    </lineage>
</organism>
<dbReference type="PANTHER" id="PTHR23416:SF23">
    <property type="entry name" value="ACETYLTRANSFERASE C18B11.09C-RELATED"/>
    <property type="match status" value="1"/>
</dbReference>
<dbReference type="PROSITE" id="PS00101">
    <property type="entry name" value="HEXAPEP_TRANSFERASES"/>
    <property type="match status" value="1"/>
</dbReference>
<dbReference type="Pfam" id="PF00132">
    <property type="entry name" value="Hexapep"/>
    <property type="match status" value="1"/>
</dbReference>
<dbReference type="PATRIC" id="fig|1423754.3.peg.1307"/>
<name>A0A0R1YH96_9LACO</name>
<evidence type="ECO:0000256" key="2">
    <source>
        <dbReference type="ARBA" id="ARBA00022679"/>
    </source>
</evidence>
<protein>
    <submittedName>
        <fullName evidence="4">Putative galactoside O-acetyltransferase</fullName>
    </submittedName>
</protein>